<evidence type="ECO:0000313" key="6">
    <source>
        <dbReference type="Proteomes" id="UP000184782"/>
    </source>
</evidence>
<gene>
    <name evidence="5" type="ORF">SAMN05421769_0404</name>
</gene>
<dbReference type="EMBL" id="FSRQ01000001">
    <property type="protein sequence ID" value="SIN82792.1"/>
    <property type="molecule type" value="Genomic_DNA"/>
</dbReference>
<name>A0A1N6EIF3_9FLAO</name>
<sequence length="277" mass="31141">MQIIPSPNLIPYIKHYLFLDLIDIHNGLFRTFADGNTGIVFSIGSGALYRDGTKLPKVFCYGQITGYRELEIIGSLKLIIAVFRPFGMSRILNTSAGELKNKIVDLESVLGNGVRNLHDILCNEASNLKIAESLNGFFSQLLKDFETRLYPMVMATTNWIMARNGLFKAEELIDFAGYNQRTIERAFHNLVGIAPKKLGSIIRLHHFLGEIKGTGNKYNFTSNVFDAGYFDQAHLIREFRKITGLTPTTYHIKSTHLAVNVIVLPDENVQSEITLTI</sequence>
<protein>
    <submittedName>
        <fullName evidence="5">Transcriptional regulator, AraC family</fullName>
    </submittedName>
</protein>
<dbReference type="Proteomes" id="UP000184782">
    <property type="component" value="Unassembled WGS sequence"/>
</dbReference>
<dbReference type="RefSeq" id="WP_074228312.1">
    <property type="nucleotide sequence ID" value="NZ_FSRQ01000001.1"/>
</dbReference>
<keyword evidence="3" id="KW-0804">Transcription</keyword>
<keyword evidence="2" id="KW-0238">DNA-binding</keyword>
<dbReference type="SMART" id="SM00342">
    <property type="entry name" value="HTH_ARAC"/>
    <property type="match status" value="1"/>
</dbReference>
<dbReference type="InterPro" id="IPR018060">
    <property type="entry name" value="HTH_AraC"/>
</dbReference>
<dbReference type="PANTHER" id="PTHR46796">
    <property type="entry name" value="HTH-TYPE TRANSCRIPTIONAL ACTIVATOR RHAS-RELATED"/>
    <property type="match status" value="1"/>
</dbReference>
<dbReference type="Pfam" id="PF20240">
    <property type="entry name" value="DUF6597"/>
    <property type="match status" value="1"/>
</dbReference>
<dbReference type="InterPro" id="IPR050204">
    <property type="entry name" value="AraC_XylS_family_regulators"/>
</dbReference>
<reference evidence="6" key="1">
    <citation type="submission" date="2016-12" db="EMBL/GenBank/DDBJ databases">
        <authorList>
            <person name="Varghese N."/>
            <person name="Submissions S."/>
        </authorList>
    </citation>
    <scope>NUCLEOTIDE SEQUENCE [LARGE SCALE GENOMIC DNA]</scope>
    <source>
        <strain evidence="6">DSM 16779</strain>
    </source>
</reference>
<feature type="domain" description="HTH araC/xylS-type" evidence="4">
    <location>
        <begin position="161"/>
        <end position="253"/>
    </location>
</feature>
<dbReference type="OrthoDB" id="323290at2"/>
<dbReference type="AlphaFoldDB" id="A0A1N6EIF3"/>
<accession>A0A1N6EIF3</accession>
<keyword evidence="6" id="KW-1185">Reference proteome</keyword>
<evidence type="ECO:0000256" key="1">
    <source>
        <dbReference type="ARBA" id="ARBA00023015"/>
    </source>
</evidence>
<organism evidence="5 6">
    <name type="scientific">Chryseobacterium scophthalmum</name>
    <dbReference type="NCBI Taxonomy" id="59733"/>
    <lineage>
        <taxon>Bacteria</taxon>
        <taxon>Pseudomonadati</taxon>
        <taxon>Bacteroidota</taxon>
        <taxon>Flavobacteriia</taxon>
        <taxon>Flavobacteriales</taxon>
        <taxon>Weeksellaceae</taxon>
        <taxon>Chryseobacterium group</taxon>
        <taxon>Chryseobacterium</taxon>
    </lineage>
</organism>
<dbReference type="GO" id="GO:0043565">
    <property type="term" value="F:sequence-specific DNA binding"/>
    <property type="evidence" value="ECO:0007669"/>
    <property type="project" value="InterPro"/>
</dbReference>
<evidence type="ECO:0000259" key="4">
    <source>
        <dbReference type="PROSITE" id="PS01124"/>
    </source>
</evidence>
<evidence type="ECO:0000313" key="5">
    <source>
        <dbReference type="EMBL" id="SIN82792.1"/>
    </source>
</evidence>
<dbReference type="PROSITE" id="PS01124">
    <property type="entry name" value="HTH_ARAC_FAMILY_2"/>
    <property type="match status" value="1"/>
</dbReference>
<evidence type="ECO:0000256" key="2">
    <source>
        <dbReference type="ARBA" id="ARBA00023125"/>
    </source>
</evidence>
<keyword evidence="1" id="KW-0805">Transcription regulation</keyword>
<dbReference type="STRING" id="59733.SAMN05421769_0404"/>
<dbReference type="Pfam" id="PF12833">
    <property type="entry name" value="HTH_18"/>
    <property type="match status" value="1"/>
</dbReference>
<proteinExistence type="predicted"/>
<dbReference type="InterPro" id="IPR046532">
    <property type="entry name" value="DUF6597"/>
</dbReference>
<dbReference type="Gene3D" id="1.10.10.60">
    <property type="entry name" value="Homeodomain-like"/>
    <property type="match status" value="1"/>
</dbReference>
<dbReference type="GO" id="GO:0003700">
    <property type="term" value="F:DNA-binding transcription factor activity"/>
    <property type="evidence" value="ECO:0007669"/>
    <property type="project" value="InterPro"/>
</dbReference>
<evidence type="ECO:0000256" key="3">
    <source>
        <dbReference type="ARBA" id="ARBA00023163"/>
    </source>
</evidence>